<organism evidence="1">
    <name type="scientific">virus sp. ctrcb4</name>
    <dbReference type="NCBI Taxonomy" id="2825824"/>
    <lineage>
        <taxon>Viruses</taxon>
    </lineage>
</organism>
<reference evidence="1" key="1">
    <citation type="journal article" date="2021" name="Proc. Natl. Acad. Sci. U.S.A.">
        <title>A Catalog of Tens of Thousands of Viruses from Human Metagenomes Reveals Hidden Associations with Chronic Diseases.</title>
        <authorList>
            <person name="Tisza M.J."/>
            <person name="Buck C.B."/>
        </authorList>
    </citation>
    <scope>NUCLEOTIDE SEQUENCE</scope>
    <source>
        <strain evidence="1">Ctrcb4</strain>
    </source>
</reference>
<protein>
    <submittedName>
        <fullName evidence="1">Uncharacterized protein</fullName>
    </submittedName>
</protein>
<proteinExistence type="predicted"/>
<name>A0A8S5RPW4_9VIRU</name>
<accession>A0A8S5RPW4</accession>
<sequence length="326" mass="33906">MLKYNLNNWVSLSNAAFGGNGKGTGKITIPNAIGTQSIVKKSDLGPVISESKLISATKSLNKVAPVKEDKALNKKIQTEVNNKLSKSANKPSFGQKLSMLDAEHGETFNAIGSAISGINASLIGDEKTGKGAETAHSITNTVNSLIPSSGIGSMANAAGGMIGNLIGGTKDRVHGTGSAVVGTVSKVASNFGPVGMAVGAALNLLNGIGGKRVDSLADMTDQFGSGYGGSQSDVSESISKYSGKKAGLFDFGFAKKGNKAIQEARKTQNTILGIMDEAKLRKSNSAADTYLSQNQNRYAGYEPKLLLSKRGMKFPELDRAREIISS</sequence>
<evidence type="ECO:0000313" key="1">
    <source>
        <dbReference type="EMBL" id="DAE33125.1"/>
    </source>
</evidence>
<dbReference type="EMBL" id="BK059132">
    <property type="protein sequence ID" value="DAE33125.1"/>
    <property type="molecule type" value="Genomic_DNA"/>
</dbReference>